<dbReference type="CDD" id="cd22641">
    <property type="entry name" value="C24-like"/>
    <property type="match status" value="1"/>
</dbReference>
<dbReference type="RefSeq" id="WP_305008822.1">
    <property type="nucleotide sequence ID" value="NZ_JAUQSY010000019.1"/>
</dbReference>
<reference evidence="2" key="1">
    <citation type="submission" date="2023-07" db="EMBL/GenBank/DDBJ databases">
        <authorList>
            <person name="Kim M.K."/>
        </authorList>
    </citation>
    <scope>NUCLEOTIDE SEQUENCE</scope>
    <source>
        <strain evidence="2">ASUV-10-1</strain>
    </source>
</reference>
<feature type="region of interest" description="Disordered" evidence="1">
    <location>
        <begin position="246"/>
        <end position="265"/>
    </location>
</feature>
<name>A0ABT9BLH3_9BACT</name>
<keyword evidence="3" id="KW-1185">Reference proteome</keyword>
<proteinExistence type="predicted"/>
<evidence type="ECO:0000313" key="2">
    <source>
        <dbReference type="EMBL" id="MDO7877393.1"/>
    </source>
</evidence>
<dbReference type="EMBL" id="JAUQSY010000019">
    <property type="protein sequence ID" value="MDO7877393.1"/>
    <property type="molecule type" value="Genomic_DNA"/>
</dbReference>
<protein>
    <recommendedName>
        <fullName evidence="4">Tail fiber protein</fullName>
    </recommendedName>
</protein>
<sequence length="284" mass="29651">MKKLEFDTGGRPLANDDLVVLQDEAAAVMFAPYTGRGAFIVSGCQVSGVAGAYTVAAGLLCLDGEFLRFYGASNVALPAQFQRGGFDFIDERPYETGGTKACIRERPAVLVAPNAGYMGGEFLPFTAQGGKRWKHVLQAATRTIGETQELVTASSYVPANYDATGVGLVGTEAWGWALCNGQGGRPDLRGRVTVGLDPGRADYDAIGDAGGVEMVTLLVSQIPQHTHPLVANVDTLGGPGQLVTRAGNAGASGDTPNSGPAGGGLAHENRMPFYTVVKRVWVGF</sequence>
<evidence type="ECO:0000256" key="1">
    <source>
        <dbReference type="SAM" id="MobiDB-lite"/>
    </source>
</evidence>
<dbReference type="Proteomes" id="UP001176429">
    <property type="component" value="Unassembled WGS sequence"/>
</dbReference>
<gene>
    <name evidence="2" type="ORF">Q5H93_21810</name>
</gene>
<dbReference type="SUPFAM" id="SSF88874">
    <property type="entry name" value="Receptor-binding domain of short tail fibre protein gp12"/>
    <property type="match status" value="1"/>
</dbReference>
<evidence type="ECO:0008006" key="4">
    <source>
        <dbReference type="Google" id="ProtNLM"/>
    </source>
</evidence>
<evidence type="ECO:0000313" key="3">
    <source>
        <dbReference type="Proteomes" id="UP001176429"/>
    </source>
</evidence>
<comment type="caution">
    <text evidence="2">The sequence shown here is derived from an EMBL/GenBank/DDBJ whole genome shotgun (WGS) entry which is preliminary data.</text>
</comment>
<organism evidence="2 3">
    <name type="scientific">Hymenobacter aranciens</name>
    <dbReference type="NCBI Taxonomy" id="3063996"/>
    <lineage>
        <taxon>Bacteria</taxon>
        <taxon>Pseudomonadati</taxon>
        <taxon>Bacteroidota</taxon>
        <taxon>Cytophagia</taxon>
        <taxon>Cytophagales</taxon>
        <taxon>Hymenobacteraceae</taxon>
        <taxon>Hymenobacter</taxon>
    </lineage>
</organism>
<accession>A0ABT9BLH3</accession>